<accession>A0A5B7G672</accession>
<reference evidence="2 3" key="1">
    <citation type="submission" date="2019-05" db="EMBL/GenBank/DDBJ databases">
        <title>Another draft genome of Portunus trituberculatus and its Hox gene families provides insights of decapod evolution.</title>
        <authorList>
            <person name="Jeong J.-H."/>
            <person name="Song I."/>
            <person name="Kim S."/>
            <person name="Choi T."/>
            <person name="Kim D."/>
            <person name="Ryu S."/>
            <person name="Kim W."/>
        </authorList>
    </citation>
    <scope>NUCLEOTIDE SEQUENCE [LARGE SCALE GENOMIC DNA]</scope>
    <source>
        <tissue evidence="2">Muscle</tissue>
    </source>
</reference>
<dbReference type="SUPFAM" id="SSF50249">
    <property type="entry name" value="Nucleic acid-binding proteins"/>
    <property type="match status" value="1"/>
</dbReference>
<dbReference type="InterPro" id="IPR012340">
    <property type="entry name" value="NA-bd_OB-fold"/>
</dbReference>
<dbReference type="EMBL" id="VSRR010011110">
    <property type="protein sequence ID" value="MPC52733.1"/>
    <property type="molecule type" value="Genomic_DNA"/>
</dbReference>
<dbReference type="Pfam" id="PF00313">
    <property type="entry name" value="CSD"/>
    <property type="match status" value="1"/>
</dbReference>
<dbReference type="CDD" id="cd04458">
    <property type="entry name" value="CSP_CDS"/>
    <property type="match status" value="1"/>
</dbReference>
<dbReference type="Gene3D" id="2.40.50.140">
    <property type="entry name" value="Nucleic acid-binding proteins"/>
    <property type="match status" value="1"/>
</dbReference>
<organism evidence="2 3">
    <name type="scientific">Portunus trituberculatus</name>
    <name type="common">Swimming crab</name>
    <name type="synonym">Neptunus trituberculatus</name>
    <dbReference type="NCBI Taxonomy" id="210409"/>
    <lineage>
        <taxon>Eukaryota</taxon>
        <taxon>Metazoa</taxon>
        <taxon>Ecdysozoa</taxon>
        <taxon>Arthropoda</taxon>
        <taxon>Crustacea</taxon>
        <taxon>Multicrustacea</taxon>
        <taxon>Malacostraca</taxon>
        <taxon>Eumalacostraca</taxon>
        <taxon>Eucarida</taxon>
        <taxon>Decapoda</taxon>
        <taxon>Pleocyemata</taxon>
        <taxon>Brachyura</taxon>
        <taxon>Eubrachyura</taxon>
        <taxon>Portunoidea</taxon>
        <taxon>Portunidae</taxon>
        <taxon>Portuninae</taxon>
        <taxon>Portunus</taxon>
    </lineage>
</organism>
<feature type="domain" description="Cold-shock" evidence="1">
    <location>
        <begin position="8"/>
        <end position="78"/>
    </location>
</feature>
<keyword evidence="3" id="KW-1185">Reference proteome</keyword>
<evidence type="ECO:0000259" key="1">
    <source>
        <dbReference type="SMART" id="SM00357"/>
    </source>
</evidence>
<dbReference type="Proteomes" id="UP000324222">
    <property type="component" value="Unassembled WGS sequence"/>
</dbReference>
<evidence type="ECO:0000313" key="3">
    <source>
        <dbReference type="Proteomes" id="UP000324222"/>
    </source>
</evidence>
<dbReference type="AlphaFoldDB" id="A0A5B7G672"/>
<dbReference type="GO" id="GO:0003676">
    <property type="term" value="F:nucleic acid binding"/>
    <property type="evidence" value="ECO:0007669"/>
    <property type="project" value="InterPro"/>
</dbReference>
<dbReference type="PROSITE" id="PS00352">
    <property type="entry name" value="CSD_1"/>
    <property type="match status" value="1"/>
</dbReference>
<dbReference type="SMART" id="SM00357">
    <property type="entry name" value="CSP"/>
    <property type="match status" value="1"/>
</dbReference>
<name>A0A5B7G672_PORTR</name>
<dbReference type="InterPro" id="IPR002059">
    <property type="entry name" value="CSP_DNA-bd"/>
</dbReference>
<dbReference type="InterPro" id="IPR011129">
    <property type="entry name" value="CSD"/>
</dbReference>
<dbReference type="InterPro" id="IPR019844">
    <property type="entry name" value="CSD_CS"/>
</dbReference>
<dbReference type="PRINTS" id="PR00050">
    <property type="entry name" value="COLDSHOCK"/>
</dbReference>
<evidence type="ECO:0000313" key="2">
    <source>
        <dbReference type="EMBL" id="MPC52733.1"/>
    </source>
</evidence>
<proteinExistence type="predicted"/>
<protein>
    <submittedName>
        <fullName evidence="2">Cold shock protein 1</fullName>
    </submittedName>
</protein>
<comment type="caution">
    <text evidence="2">The sequence shown here is derived from an EMBL/GenBank/DDBJ whole genome shotgun (WGS) entry which is preliminary data.</text>
</comment>
<sequence length="125" mass="14099">MASPEYHNGVVKWYNFKTGYGFIEDHLTGTDVFVHFSGLTRSLRKRLPREGDKLLVKSNRETRDLRPEKFGGMSTTPPTNSRIKNIIPVTVLIGYRGCDDITLTSRAKAANHKTVFAFPLAEEVT</sequence>
<gene>
    <name evidence="2" type="primary">csp_0</name>
    <name evidence="2" type="ORF">E2C01_046609</name>
</gene>